<gene>
    <name evidence="5" type="ORF">QYM36_010490</name>
</gene>
<dbReference type="PANTHER" id="PTHR12474:SF0">
    <property type="entry name" value="SESTRIN HOMOLOG"/>
    <property type="match status" value="1"/>
</dbReference>
<evidence type="ECO:0000313" key="5">
    <source>
        <dbReference type="EMBL" id="KAK2715934.1"/>
    </source>
</evidence>
<keyword evidence="3" id="KW-0963">Cytoplasm</keyword>
<accession>A0AA88L7J9</accession>
<proteinExistence type="inferred from homology"/>
<evidence type="ECO:0000256" key="3">
    <source>
        <dbReference type="ARBA" id="ARBA00022490"/>
    </source>
</evidence>
<feature type="compositionally biased region" description="Low complexity" evidence="4">
    <location>
        <begin position="178"/>
        <end position="193"/>
    </location>
</feature>
<evidence type="ECO:0008006" key="7">
    <source>
        <dbReference type="Google" id="ProtNLM"/>
    </source>
</evidence>
<reference evidence="5" key="1">
    <citation type="submission" date="2023-07" db="EMBL/GenBank/DDBJ databases">
        <title>Chromosome-level genome assembly of Artemia franciscana.</title>
        <authorList>
            <person name="Jo E."/>
        </authorList>
    </citation>
    <scope>NUCLEOTIDE SEQUENCE</scope>
    <source>
        <tissue evidence="5">Whole body</tissue>
    </source>
</reference>
<comment type="similarity">
    <text evidence="2">Belongs to the sestrin family.</text>
</comment>
<dbReference type="GO" id="GO:0071233">
    <property type="term" value="P:cellular response to L-leucine"/>
    <property type="evidence" value="ECO:0007669"/>
    <property type="project" value="TreeGrafter"/>
</dbReference>
<dbReference type="Proteomes" id="UP001187531">
    <property type="component" value="Unassembled WGS sequence"/>
</dbReference>
<dbReference type="Gene3D" id="1.20.1290.10">
    <property type="entry name" value="AhpD-like"/>
    <property type="match status" value="1"/>
</dbReference>
<name>A0AA88L7J9_ARTSF</name>
<feature type="region of interest" description="Disordered" evidence="4">
    <location>
        <begin position="175"/>
        <end position="198"/>
    </location>
</feature>
<dbReference type="GO" id="GO:0005737">
    <property type="term" value="C:cytoplasm"/>
    <property type="evidence" value="ECO:0007669"/>
    <property type="project" value="UniProtKB-SubCell"/>
</dbReference>
<evidence type="ECO:0000256" key="4">
    <source>
        <dbReference type="SAM" id="MobiDB-lite"/>
    </source>
</evidence>
<evidence type="ECO:0000256" key="2">
    <source>
        <dbReference type="ARBA" id="ARBA00008350"/>
    </source>
</evidence>
<dbReference type="EMBL" id="JAVRJZ010000012">
    <property type="protein sequence ID" value="KAK2715934.1"/>
    <property type="molecule type" value="Genomic_DNA"/>
</dbReference>
<dbReference type="InterPro" id="IPR029032">
    <property type="entry name" value="AhpD-like"/>
</dbReference>
<dbReference type="GO" id="GO:1901031">
    <property type="term" value="P:regulation of response to reactive oxygen species"/>
    <property type="evidence" value="ECO:0007669"/>
    <property type="project" value="InterPro"/>
</dbReference>
<keyword evidence="6" id="KW-1185">Reference proteome</keyword>
<sequence length="446" mass="51223">MGQSIENRPTEFRLDEASIFNGDSLTDDRIHKTMGLHPGFSKLTSKMEDFLMGASGPLHKATRHYIAIMAAARHQCRYIIDQHKKEYLSKGGDPSWLQGLDAASQKLRKLSTINKVLAHRPWLLSTDHIKALTHNGGNNDAWSMGELVQAIVILAHYHGVCSFVGGTGLAESCTTPFKESPPSSPVTEVPPKSANGSPKDIGLDALMLKMRTLEKRQEETTLEEQLKRYEHVNKLSAEILLSNQAKDDISSDDLSRFLDDPDFHYVDFSKRGDVSPTTFRVQDFSWDEHGYSLANRFYPNVADLLDDVFKLAYNMTYHTLGHKRNVDTSLFRRAIWNYIHCMFGIRWDDYDYGEVNQLLERPLKAYIKSAVCFPERVTRKDYSLALREFKHSEKVILYSGRSFDFPFRRISLYYNKSLPKIVVETNEVPWHSPFHKPHSYFREQHG</sequence>
<dbReference type="GO" id="GO:1904262">
    <property type="term" value="P:negative regulation of TORC1 signaling"/>
    <property type="evidence" value="ECO:0007669"/>
    <property type="project" value="TreeGrafter"/>
</dbReference>
<dbReference type="AlphaFoldDB" id="A0AA88L7J9"/>
<organism evidence="5 6">
    <name type="scientific">Artemia franciscana</name>
    <name type="common">Brine shrimp</name>
    <name type="synonym">Artemia sanfranciscana</name>
    <dbReference type="NCBI Taxonomy" id="6661"/>
    <lineage>
        <taxon>Eukaryota</taxon>
        <taxon>Metazoa</taxon>
        <taxon>Ecdysozoa</taxon>
        <taxon>Arthropoda</taxon>
        <taxon>Crustacea</taxon>
        <taxon>Branchiopoda</taxon>
        <taxon>Anostraca</taxon>
        <taxon>Artemiidae</taxon>
        <taxon>Artemia</taxon>
    </lineage>
</organism>
<dbReference type="PANTHER" id="PTHR12474">
    <property type="entry name" value="P53 REGULATED PA26 NUCLEAR PROTEIN SESTRIN"/>
    <property type="match status" value="1"/>
</dbReference>
<dbReference type="GO" id="GO:0005634">
    <property type="term" value="C:nucleus"/>
    <property type="evidence" value="ECO:0007669"/>
    <property type="project" value="InterPro"/>
</dbReference>
<evidence type="ECO:0000313" key="6">
    <source>
        <dbReference type="Proteomes" id="UP001187531"/>
    </source>
</evidence>
<comment type="subcellular location">
    <subcellularLocation>
        <location evidence="1">Cytoplasm</location>
    </subcellularLocation>
</comment>
<dbReference type="SUPFAM" id="SSF69118">
    <property type="entry name" value="AhpD-like"/>
    <property type="match status" value="1"/>
</dbReference>
<protein>
    <recommendedName>
        <fullName evidence="7">Sestrin</fullName>
    </recommendedName>
</protein>
<dbReference type="GO" id="GO:0070728">
    <property type="term" value="F:L-leucine binding"/>
    <property type="evidence" value="ECO:0007669"/>
    <property type="project" value="TreeGrafter"/>
</dbReference>
<comment type="caution">
    <text evidence="5">The sequence shown here is derived from an EMBL/GenBank/DDBJ whole genome shotgun (WGS) entry which is preliminary data.</text>
</comment>
<dbReference type="GO" id="GO:1990253">
    <property type="term" value="P:cellular response to leucine starvation"/>
    <property type="evidence" value="ECO:0007669"/>
    <property type="project" value="TreeGrafter"/>
</dbReference>
<evidence type="ECO:0000256" key="1">
    <source>
        <dbReference type="ARBA" id="ARBA00004496"/>
    </source>
</evidence>
<dbReference type="GO" id="GO:0016684">
    <property type="term" value="F:oxidoreductase activity, acting on peroxide as acceptor"/>
    <property type="evidence" value="ECO:0007669"/>
    <property type="project" value="TreeGrafter"/>
</dbReference>
<dbReference type="GO" id="GO:0016239">
    <property type="term" value="P:positive regulation of macroautophagy"/>
    <property type="evidence" value="ECO:0007669"/>
    <property type="project" value="TreeGrafter"/>
</dbReference>
<dbReference type="Pfam" id="PF04636">
    <property type="entry name" value="PA26"/>
    <property type="match status" value="1"/>
</dbReference>
<dbReference type="InterPro" id="IPR006730">
    <property type="entry name" value="Sestrin"/>
</dbReference>